<dbReference type="EMBL" id="JBFASG010000009">
    <property type="protein sequence ID" value="MEV4923605.1"/>
    <property type="molecule type" value="Genomic_DNA"/>
</dbReference>
<feature type="region of interest" description="Disordered" evidence="1">
    <location>
        <begin position="225"/>
        <end position="247"/>
    </location>
</feature>
<keyword evidence="2" id="KW-1133">Transmembrane helix</keyword>
<feature type="compositionally biased region" description="Low complexity" evidence="1">
    <location>
        <begin position="225"/>
        <end position="236"/>
    </location>
</feature>
<proteinExistence type="predicted"/>
<dbReference type="InterPro" id="IPR007331">
    <property type="entry name" value="Htaa"/>
</dbReference>
<feature type="transmembrane region" description="Helical" evidence="2">
    <location>
        <begin position="455"/>
        <end position="476"/>
    </location>
</feature>
<protein>
    <submittedName>
        <fullName evidence="4">HtaA domain-containing protein</fullName>
    </submittedName>
</protein>
<evidence type="ECO:0000313" key="5">
    <source>
        <dbReference type="Proteomes" id="UP001552479"/>
    </source>
</evidence>
<evidence type="ECO:0000313" key="4">
    <source>
        <dbReference type="EMBL" id="MEV4923605.1"/>
    </source>
</evidence>
<keyword evidence="2" id="KW-0812">Transmembrane</keyword>
<keyword evidence="5" id="KW-1185">Reference proteome</keyword>
<feature type="domain" description="Htaa" evidence="3">
    <location>
        <begin position="50"/>
        <end position="215"/>
    </location>
</feature>
<sequence length="484" mass="48344">MLPPSPRPARAPVVALLAAVLAGLVPGAVPGLAPVGVAHADGSARTVSGGRLDWGVKSSFQSYVTGPIAQGRWDLQGGAATIGGSRFRFHSAKGSYDAGSGAFEAGFSGGVHFTGHKKPDGSYELDLTLSHPTVRIAGASGTLYADMVSKAKGTGEVTRASQVPVAALDLKGVNMRGAGAAVSLANVPATLTADGAKAFAGYYAAGTALDPVALSADVLAPAGGAPASGAPSSGAPEPEKKDIPKGEFTGAAVDWGVRRTFREYVTGSIAQGSWKLTDGAQDGGALFRFPAGRGTYDEAARTLDATFTGTVRFTGTHLDLALSAVKVTAADGKGTLSADVTSGGGEPRRSVSLVTFDASGLKEKDGLAAVNEAPAELTAEGAEAFAGMYRKGETMDPVSLAVPLDAKAKLPPLPDLGKASAPAEGDPTAGQKADSGRKVATKSATDTSPDSSFPVLPVVAGAVGVVVVAAATVVALRRRRAAAG</sequence>
<reference evidence="4 5" key="1">
    <citation type="submission" date="2024-06" db="EMBL/GenBank/DDBJ databases">
        <title>The Natural Products Discovery Center: Release of the First 8490 Sequenced Strains for Exploring Actinobacteria Biosynthetic Diversity.</title>
        <authorList>
            <person name="Kalkreuter E."/>
            <person name="Kautsar S.A."/>
            <person name="Yang D."/>
            <person name="Bader C.D."/>
            <person name="Teijaro C.N."/>
            <person name="Fluegel L."/>
            <person name="Davis C.M."/>
            <person name="Simpson J.R."/>
            <person name="Lauterbach L."/>
            <person name="Steele A.D."/>
            <person name="Gui C."/>
            <person name="Meng S."/>
            <person name="Li G."/>
            <person name="Viehrig K."/>
            <person name="Ye F."/>
            <person name="Su P."/>
            <person name="Kiefer A.F."/>
            <person name="Nichols A."/>
            <person name="Cepeda A.J."/>
            <person name="Yan W."/>
            <person name="Fan B."/>
            <person name="Jiang Y."/>
            <person name="Adhikari A."/>
            <person name="Zheng C.-J."/>
            <person name="Schuster L."/>
            <person name="Cowan T.M."/>
            <person name="Smanski M.J."/>
            <person name="Chevrette M.G."/>
            <person name="De Carvalho L.P.S."/>
            <person name="Shen B."/>
        </authorList>
    </citation>
    <scope>NUCLEOTIDE SEQUENCE [LARGE SCALE GENOMIC DNA]</scope>
    <source>
        <strain evidence="4 5">NPDC053791</strain>
    </source>
</reference>
<evidence type="ECO:0000259" key="3">
    <source>
        <dbReference type="Pfam" id="PF04213"/>
    </source>
</evidence>
<feature type="region of interest" description="Disordered" evidence="1">
    <location>
        <begin position="413"/>
        <end position="451"/>
    </location>
</feature>
<feature type="compositionally biased region" description="Polar residues" evidence="1">
    <location>
        <begin position="442"/>
        <end position="451"/>
    </location>
</feature>
<name>A0ABV3ISY6_9ACTN</name>
<dbReference type="RefSeq" id="WP_366087839.1">
    <property type="nucleotide sequence ID" value="NZ_JBFASG010000009.1"/>
</dbReference>
<organism evidence="4 5">
    <name type="scientific">Streptomyces roseoverticillatus</name>
    <dbReference type="NCBI Taxonomy" id="66429"/>
    <lineage>
        <taxon>Bacteria</taxon>
        <taxon>Bacillati</taxon>
        <taxon>Actinomycetota</taxon>
        <taxon>Actinomycetes</taxon>
        <taxon>Kitasatosporales</taxon>
        <taxon>Streptomycetaceae</taxon>
        <taxon>Streptomyces</taxon>
    </lineage>
</organism>
<gene>
    <name evidence="4" type="ORF">AB0L03_12250</name>
</gene>
<evidence type="ECO:0000256" key="2">
    <source>
        <dbReference type="SAM" id="Phobius"/>
    </source>
</evidence>
<feature type="domain" description="Htaa" evidence="3">
    <location>
        <begin position="251"/>
        <end position="400"/>
    </location>
</feature>
<dbReference type="Pfam" id="PF04213">
    <property type="entry name" value="HtaA"/>
    <property type="match status" value="2"/>
</dbReference>
<evidence type="ECO:0000256" key="1">
    <source>
        <dbReference type="SAM" id="MobiDB-lite"/>
    </source>
</evidence>
<accession>A0ABV3ISY6</accession>
<keyword evidence="2" id="KW-0472">Membrane</keyword>
<dbReference type="Proteomes" id="UP001552479">
    <property type="component" value="Unassembled WGS sequence"/>
</dbReference>
<comment type="caution">
    <text evidence="4">The sequence shown here is derived from an EMBL/GenBank/DDBJ whole genome shotgun (WGS) entry which is preliminary data.</text>
</comment>